<dbReference type="NCBIfam" id="NF002169">
    <property type="entry name" value="PRK01002.1"/>
    <property type="match status" value="1"/>
</dbReference>
<dbReference type="InterPro" id="IPR002145">
    <property type="entry name" value="CopG"/>
</dbReference>
<dbReference type="AlphaFoldDB" id="D0WH84"/>
<dbReference type="Pfam" id="PF08753">
    <property type="entry name" value="NikR_C"/>
    <property type="match status" value="1"/>
</dbReference>
<evidence type="ECO:0000313" key="10">
    <source>
        <dbReference type="EMBL" id="EEZ61048.1"/>
    </source>
</evidence>
<dbReference type="PANTHER" id="PTHR34719">
    <property type="entry name" value="NICKEL-RESPONSIVE REGULATOR"/>
    <property type="match status" value="1"/>
</dbReference>
<dbReference type="Proteomes" id="UP000006001">
    <property type="component" value="Unassembled WGS sequence"/>
</dbReference>
<evidence type="ECO:0000256" key="2">
    <source>
        <dbReference type="ARBA" id="ARBA00022596"/>
    </source>
</evidence>
<dbReference type="CDD" id="cd22231">
    <property type="entry name" value="RHH_NikR_HicB-like"/>
    <property type="match status" value="1"/>
</dbReference>
<dbReference type="NCBIfam" id="NF003381">
    <property type="entry name" value="PRK04460.1"/>
    <property type="match status" value="1"/>
</dbReference>
<dbReference type="InterPro" id="IPR010985">
    <property type="entry name" value="Ribbon_hlx_hlx"/>
</dbReference>
<dbReference type="GO" id="GO:0003700">
    <property type="term" value="F:DNA-binding transcription factor activity"/>
    <property type="evidence" value="ECO:0007669"/>
    <property type="project" value="UniProtKB-UniRule"/>
</dbReference>
<comment type="function">
    <text evidence="7">Transcriptional regulator.</text>
</comment>
<dbReference type="PANTHER" id="PTHR34719:SF2">
    <property type="entry name" value="NICKEL-RESPONSIVE REGULATOR"/>
    <property type="match status" value="1"/>
</dbReference>
<evidence type="ECO:0000313" key="11">
    <source>
        <dbReference type="Proteomes" id="UP000006001"/>
    </source>
</evidence>
<dbReference type="STRING" id="649764.HMPREF0762_01116"/>
<comment type="cofactor">
    <cofactor evidence="7">
        <name>Ni(2+)</name>
        <dbReference type="ChEBI" id="CHEBI:49786"/>
    </cofactor>
    <text evidence="7">Binds 1 nickel ion per subunit.</text>
</comment>
<evidence type="ECO:0000256" key="7">
    <source>
        <dbReference type="HAMAP-Rule" id="MF_00476"/>
    </source>
</evidence>
<evidence type="ECO:0000256" key="5">
    <source>
        <dbReference type="ARBA" id="ARBA00023125"/>
    </source>
</evidence>
<feature type="domain" description="Ribbon-helix-helix protein CopG" evidence="8">
    <location>
        <begin position="6"/>
        <end position="46"/>
    </location>
</feature>
<dbReference type="Gene3D" id="1.10.1220.10">
    <property type="entry name" value="Met repressor-like"/>
    <property type="match status" value="1"/>
</dbReference>
<evidence type="ECO:0000259" key="8">
    <source>
        <dbReference type="Pfam" id="PF01402"/>
    </source>
</evidence>
<protein>
    <recommendedName>
        <fullName evidence="7">Putative nickel-responsive regulator</fullName>
    </recommendedName>
</protein>
<dbReference type="HAMAP" id="MF_00476">
    <property type="entry name" value="NikR"/>
    <property type="match status" value="1"/>
</dbReference>
<gene>
    <name evidence="10" type="ORF">HMPREF0762_01116</name>
</gene>
<dbReference type="InterPro" id="IPR027271">
    <property type="entry name" value="Acetolactate_synth/TF_NikR_C"/>
</dbReference>
<organism evidence="10 11">
    <name type="scientific">Slackia exigua (strain ATCC 700122 / DSM 15923 / CIP 105133 / JCM 11022 / KCTC 5966 / S-7)</name>
    <dbReference type="NCBI Taxonomy" id="649764"/>
    <lineage>
        <taxon>Bacteria</taxon>
        <taxon>Bacillati</taxon>
        <taxon>Actinomycetota</taxon>
        <taxon>Coriobacteriia</taxon>
        <taxon>Eggerthellales</taxon>
        <taxon>Eggerthellaceae</taxon>
        <taxon>Slackia</taxon>
    </lineage>
</organism>
<evidence type="ECO:0000259" key="9">
    <source>
        <dbReference type="Pfam" id="PF08753"/>
    </source>
</evidence>
<keyword evidence="3 7" id="KW-0479">Metal-binding</keyword>
<comment type="similarity">
    <text evidence="1 7">Belongs to the transcriptional regulatory CopG/NikR family.</text>
</comment>
<dbReference type="EMBL" id="ACUX02000007">
    <property type="protein sequence ID" value="EEZ61048.1"/>
    <property type="molecule type" value="Genomic_DNA"/>
</dbReference>
<evidence type="ECO:0000256" key="4">
    <source>
        <dbReference type="ARBA" id="ARBA00023015"/>
    </source>
</evidence>
<dbReference type="HOGENOM" id="CLU_113319_1_4_11"/>
<keyword evidence="4 7" id="KW-0805">Transcription regulation</keyword>
<keyword evidence="6 7" id="KW-0804">Transcription</keyword>
<feature type="binding site" evidence="7">
    <location>
        <position position="81"/>
    </location>
    <ligand>
        <name>Ni(2+)</name>
        <dbReference type="ChEBI" id="CHEBI:49786"/>
    </ligand>
</feature>
<sequence length="211" mass="23030">MGRDLMRFSVAMPEDLLVEFDKLVATRGLAKNRSEVVRDLVREALAGQASGEPGEEVMGTLTIVFNHHASDVREKLDSIQHDCLDQIITSVHVHIDHELCMEVVILRGETDVIQAISNLILGTKGVLHGNLAITATGRNLLGLDSDATHGRDHVHAHDDAADHDEDAFPARGFERGNFNAAGYGAIASEQEFAGNLQRPHPRVRVHGSARK</sequence>
<evidence type="ECO:0000256" key="3">
    <source>
        <dbReference type="ARBA" id="ARBA00022723"/>
    </source>
</evidence>
<dbReference type="eggNOG" id="COG0864">
    <property type="taxonomic scope" value="Bacteria"/>
</dbReference>
<dbReference type="NCBIfam" id="NF002815">
    <property type="entry name" value="PRK02967.1"/>
    <property type="match status" value="1"/>
</dbReference>
<dbReference type="Pfam" id="PF01402">
    <property type="entry name" value="RHH_1"/>
    <property type="match status" value="1"/>
</dbReference>
<dbReference type="InterPro" id="IPR013321">
    <property type="entry name" value="Arc_rbn_hlx_hlx"/>
</dbReference>
<evidence type="ECO:0000256" key="6">
    <source>
        <dbReference type="ARBA" id="ARBA00023163"/>
    </source>
</evidence>
<dbReference type="SUPFAM" id="SSF47598">
    <property type="entry name" value="Ribbon-helix-helix"/>
    <property type="match status" value="1"/>
</dbReference>
<keyword evidence="11" id="KW-1185">Reference proteome</keyword>
<accession>D0WH84</accession>
<evidence type="ECO:0000256" key="1">
    <source>
        <dbReference type="ARBA" id="ARBA00008478"/>
    </source>
</evidence>
<dbReference type="GO" id="GO:0010045">
    <property type="term" value="P:response to nickel cation"/>
    <property type="evidence" value="ECO:0007669"/>
    <property type="project" value="InterPro"/>
</dbReference>
<feature type="binding site" evidence="7">
    <location>
        <position position="100"/>
    </location>
    <ligand>
        <name>Ni(2+)</name>
        <dbReference type="ChEBI" id="CHEBI:49786"/>
    </ligand>
</feature>
<dbReference type="InterPro" id="IPR050192">
    <property type="entry name" value="CopG/NikR_regulator"/>
</dbReference>
<dbReference type="GO" id="GO:0016151">
    <property type="term" value="F:nickel cation binding"/>
    <property type="evidence" value="ECO:0007669"/>
    <property type="project" value="UniProtKB-UniRule"/>
</dbReference>
<reference evidence="10" key="1">
    <citation type="submission" date="2009-10" db="EMBL/GenBank/DDBJ databases">
        <authorList>
            <person name="Weinstock G."/>
            <person name="Sodergren E."/>
            <person name="Clifton S."/>
            <person name="Fulton L."/>
            <person name="Fulton B."/>
            <person name="Courtney L."/>
            <person name="Fronick C."/>
            <person name="Harrison M."/>
            <person name="Strong C."/>
            <person name="Farmer C."/>
            <person name="Delahaunty K."/>
            <person name="Markovic C."/>
            <person name="Hall O."/>
            <person name="Minx P."/>
            <person name="Tomlinson C."/>
            <person name="Mitreva M."/>
            <person name="Nelson J."/>
            <person name="Hou S."/>
            <person name="Wollam A."/>
            <person name="Pepin K.H."/>
            <person name="Johnson M."/>
            <person name="Bhonagiri V."/>
            <person name="Nash W.E."/>
            <person name="Warren W."/>
            <person name="Chinwalla A."/>
            <person name="Mardis E.R."/>
            <person name="Wilson R.K."/>
        </authorList>
    </citation>
    <scope>NUCLEOTIDE SEQUENCE [LARGE SCALE GENOMIC DNA]</scope>
    <source>
        <strain evidence="10">ATCC 700122</strain>
    </source>
</reference>
<dbReference type="InterPro" id="IPR022988">
    <property type="entry name" value="Ni_resp_reg_NikR"/>
</dbReference>
<comment type="caution">
    <text evidence="10">The sequence shown here is derived from an EMBL/GenBank/DDBJ whole genome shotgun (WGS) entry which is preliminary data.</text>
</comment>
<feature type="domain" description="Transcription factor NikR nickel binding C-terminal" evidence="9">
    <location>
        <begin position="58"/>
        <end position="133"/>
    </location>
</feature>
<dbReference type="SUPFAM" id="SSF55021">
    <property type="entry name" value="ACT-like"/>
    <property type="match status" value="1"/>
</dbReference>
<dbReference type="Gene3D" id="3.30.70.1150">
    <property type="entry name" value="ACT-like. Chain A, domain 2"/>
    <property type="match status" value="1"/>
</dbReference>
<feature type="binding site" evidence="7">
    <location>
        <position position="94"/>
    </location>
    <ligand>
        <name>Ni(2+)</name>
        <dbReference type="ChEBI" id="CHEBI:49786"/>
    </ligand>
</feature>
<name>D0WH84_SLAES</name>
<dbReference type="InterPro" id="IPR014864">
    <property type="entry name" value="TF_NikR_Ni-bd_C"/>
</dbReference>
<keyword evidence="5 7" id="KW-0238">DNA-binding</keyword>
<dbReference type="InterPro" id="IPR045865">
    <property type="entry name" value="ACT-like_dom_sf"/>
</dbReference>
<feature type="binding site" evidence="7">
    <location>
        <position position="92"/>
    </location>
    <ligand>
        <name>Ni(2+)</name>
        <dbReference type="ChEBI" id="CHEBI:49786"/>
    </ligand>
</feature>
<keyword evidence="2 7" id="KW-0533">Nickel</keyword>
<proteinExistence type="inferred from homology"/>
<dbReference type="GO" id="GO:0003677">
    <property type="term" value="F:DNA binding"/>
    <property type="evidence" value="ECO:0007669"/>
    <property type="project" value="UniProtKB-KW"/>
</dbReference>